<dbReference type="SUPFAM" id="SSF53187">
    <property type="entry name" value="Zn-dependent exopeptidases"/>
    <property type="match status" value="1"/>
</dbReference>
<organism evidence="6 7">
    <name type="scientific">Janthinobacterium lividum</name>
    <dbReference type="NCBI Taxonomy" id="29581"/>
    <lineage>
        <taxon>Bacteria</taxon>
        <taxon>Pseudomonadati</taxon>
        <taxon>Pseudomonadota</taxon>
        <taxon>Betaproteobacteria</taxon>
        <taxon>Burkholderiales</taxon>
        <taxon>Oxalobacteraceae</taxon>
        <taxon>Janthinobacterium</taxon>
    </lineage>
</organism>
<evidence type="ECO:0000256" key="4">
    <source>
        <dbReference type="ARBA" id="ARBA00022833"/>
    </source>
</evidence>
<evidence type="ECO:0000256" key="2">
    <source>
        <dbReference type="ARBA" id="ARBA00022723"/>
    </source>
</evidence>
<evidence type="ECO:0000313" key="7">
    <source>
        <dbReference type="Proteomes" id="UP000182489"/>
    </source>
</evidence>
<dbReference type="EMBL" id="FPKH01000004">
    <property type="protein sequence ID" value="SFX93284.1"/>
    <property type="molecule type" value="Genomic_DNA"/>
</dbReference>
<dbReference type="InterPro" id="IPR053138">
    <property type="entry name" value="N-alpha-Ac-DABA_deacetylase"/>
</dbReference>
<sequence length="386" mass="40697">MHLSGAPTMQVQQHPISTAHASMSCQLSSFHFGAAAATSRSGKKVYIQAALHADEVPGMLVSQFLRRELLALEAAGKIHGEIILVPAANPIGLAQAIHGAPFGRFDLTTGINFNRAYRHVADELKTTLAGQLGQDAQANVALIREHARAAVAAWRPGTDAETLKKTLLGMAIDADIVLDLHCDNEAALHIYTGTPLAAQIAPLSALLGARAVLLELAAGEEPFDEACSRLWWDLDAHFGGRYPIPAACLSTTVELRGEVEVSYALAERDAAALLRFLAIEGVLEIDGAGDDLPAPQCEPTPLAGVEPIFAPHHGVLVYLREMGDVLAAGDAVADLIDPVSGETTTLRCTVAGVFFARSAHRHVLRGMNVGKVAGAVAYRGGSLLSQ</sequence>
<proteinExistence type="predicted"/>
<evidence type="ECO:0000259" key="5">
    <source>
        <dbReference type="Pfam" id="PF24827"/>
    </source>
</evidence>
<gene>
    <name evidence="6" type="ORF">SAMN03097694_3819</name>
</gene>
<dbReference type="PANTHER" id="PTHR37326:SF1">
    <property type="entry name" value="BLL3975 PROTEIN"/>
    <property type="match status" value="1"/>
</dbReference>
<keyword evidence="3" id="KW-0378">Hydrolase</keyword>
<dbReference type="AlphaFoldDB" id="A0AB38CBE9"/>
<comment type="cofactor">
    <cofactor evidence="1">
        <name>Zn(2+)</name>
        <dbReference type="ChEBI" id="CHEBI:29105"/>
    </cofactor>
</comment>
<keyword evidence="2" id="KW-0479">Metal-binding</keyword>
<comment type="caution">
    <text evidence="6">The sequence shown here is derived from an EMBL/GenBank/DDBJ whole genome shotgun (WGS) entry which is preliminary data.</text>
</comment>
<evidence type="ECO:0000256" key="1">
    <source>
        <dbReference type="ARBA" id="ARBA00001947"/>
    </source>
</evidence>
<accession>A0AB38CBE9</accession>
<evidence type="ECO:0000313" key="6">
    <source>
        <dbReference type="EMBL" id="SFX93284.1"/>
    </source>
</evidence>
<dbReference type="Pfam" id="PF24827">
    <property type="entry name" value="AstE_AspA_cat"/>
    <property type="match status" value="1"/>
</dbReference>
<dbReference type="InterPro" id="IPR055438">
    <property type="entry name" value="AstE_AspA_cat"/>
</dbReference>
<name>A0AB38CBE9_9BURK</name>
<feature type="domain" description="Succinylglutamate desuccinylase/Aspartoacylase catalytic" evidence="5">
    <location>
        <begin position="42"/>
        <end position="123"/>
    </location>
</feature>
<dbReference type="GO" id="GO:0046872">
    <property type="term" value="F:metal ion binding"/>
    <property type="evidence" value="ECO:0007669"/>
    <property type="project" value="UniProtKB-KW"/>
</dbReference>
<dbReference type="CDD" id="cd06250">
    <property type="entry name" value="M14_PaAOTO_like"/>
    <property type="match status" value="1"/>
</dbReference>
<dbReference type="Gene3D" id="3.40.630.10">
    <property type="entry name" value="Zn peptidases"/>
    <property type="match status" value="1"/>
</dbReference>
<reference evidence="6 7" key="1">
    <citation type="submission" date="2016-11" db="EMBL/GenBank/DDBJ databases">
        <authorList>
            <person name="Varghese N."/>
            <person name="Submissions S."/>
        </authorList>
    </citation>
    <scope>NUCLEOTIDE SEQUENCE [LARGE SCALE GENOMIC DNA]</scope>
    <source>
        <strain evidence="6 7">NFR18</strain>
    </source>
</reference>
<dbReference type="GO" id="GO:0016788">
    <property type="term" value="F:hydrolase activity, acting on ester bonds"/>
    <property type="evidence" value="ECO:0007669"/>
    <property type="project" value="InterPro"/>
</dbReference>
<keyword evidence="4" id="KW-0862">Zinc</keyword>
<dbReference type="Proteomes" id="UP000182489">
    <property type="component" value="Unassembled WGS sequence"/>
</dbReference>
<evidence type="ECO:0000256" key="3">
    <source>
        <dbReference type="ARBA" id="ARBA00022801"/>
    </source>
</evidence>
<protein>
    <recommendedName>
        <fullName evidence="5">Succinylglutamate desuccinylase/Aspartoacylase catalytic domain-containing protein</fullName>
    </recommendedName>
</protein>
<dbReference type="PANTHER" id="PTHR37326">
    <property type="entry name" value="BLL3975 PROTEIN"/>
    <property type="match status" value="1"/>
</dbReference>